<dbReference type="Proteomes" id="UP000516361">
    <property type="component" value="Chromosome"/>
</dbReference>
<evidence type="ECO:0000256" key="1">
    <source>
        <dbReference type="ARBA" id="ARBA00001917"/>
    </source>
</evidence>
<comment type="similarity">
    <text evidence="2">Belongs to the nitroreductase family.</text>
</comment>
<evidence type="ECO:0000313" key="8">
    <source>
        <dbReference type="Proteomes" id="UP000516361"/>
    </source>
</evidence>
<dbReference type="Gene3D" id="3.40.109.10">
    <property type="entry name" value="NADH Oxidase"/>
    <property type="match status" value="1"/>
</dbReference>
<dbReference type="Pfam" id="PF00881">
    <property type="entry name" value="Nitroreductase"/>
    <property type="match status" value="1"/>
</dbReference>
<accession>A0A7G1G9V8</accession>
<reference evidence="7 8" key="1">
    <citation type="submission" date="2018-06" db="EMBL/GenBank/DDBJ databases">
        <title>Genome sequencing of Oceanotoga sp. sy52.</title>
        <authorList>
            <person name="Mori K."/>
        </authorList>
    </citation>
    <scope>NUCLEOTIDE SEQUENCE [LARGE SCALE GENOMIC DNA]</scope>
    <source>
        <strain evidence="8">sy52</strain>
    </source>
</reference>
<gene>
    <name evidence="7" type="ORF">OSSY52_19440</name>
</gene>
<name>A0A7G1G9V8_9BACT</name>
<comment type="cofactor">
    <cofactor evidence="1">
        <name>FMN</name>
        <dbReference type="ChEBI" id="CHEBI:58210"/>
    </cofactor>
</comment>
<dbReference type="PANTHER" id="PTHR43673">
    <property type="entry name" value="NAD(P)H NITROREDUCTASE YDGI-RELATED"/>
    <property type="match status" value="1"/>
</dbReference>
<protein>
    <recommendedName>
        <fullName evidence="6">Nitroreductase domain-containing protein</fullName>
    </recommendedName>
</protein>
<evidence type="ECO:0000256" key="4">
    <source>
        <dbReference type="ARBA" id="ARBA00022643"/>
    </source>
</evidence>
<dbReference type="FunCoup" id="A0A7G1G9V8">
    <property type="interactions" value="48"/>
</dbReference>
<keyword evidence="4" id="KW-0288">FMN</keyword>
<dbReference type="AlphaFoldDB" id="A0A7G1G9V8"/>
<dbReference type="InterPro" id="IPR029479">
    <property type="entry name" value="Nitroreductase"/>
</dbReference>
<keyword evidence="3" id="KW-0285">Flavoprotein</keyword>
<dbReference type="KEGG" id="ocy:OSSY52_19440"/>
<dbReference type="InterPro" id="IPR000415">
    <property type="entry name" value="Nitroreductase-like"/>
</dbReference>
<keyword evidence="8" id="KW-1185">Reference proteome</keyword>
<evidence type="ECO:0000313" key="7">
    <source>
        <dbReference type="EMBL" id="BBE31803.1"/>
    </source>
</evidence>
<feature type="domain" description="Nitroreductase" evidence="6">
    <location>
        <begin position="66"/>
        <end position="155"/>
    </location>
</feature>
<proteinExistence type="inferred from homology"/>
<dbReference type="EMBL" id="AP018712">
    <property type="protein sequence ID" value="BBE31803.1"/>
    <property type="molecule type" value="Genomic_DNA"/>
</dbReference>
<dbReference type="PANTHER" id="PTHR43673:SF2">
    <property type="entry name" value="NITROREDUCTASE"/>
    <property type="match status" value="1"/>
</dbReference>
<evidence type="ECO:0000256" key="5">
    <source>
        <dbReference type="ARBA" id="ARBA00023002"/>
    </source>
</evidence>
<evidence type="ECO:0000259" key="6">
    <source>
        <dbReference type="Pfam" id="PF00881"/>
    </source>
</evidence>
<dbReference type="RefSeq" id="WP_190614584.1">
    <property type="nucleotide sequence ID" value="NZ_AP018712.1"/>
</dbReference>
<evidence type="ECO:0000256" key="2">
    <source>
        <dbReference type="ARBA" id="ARBA00007118"/>
    </source>
</evidence>
<dbReference type="SUPFAM" id="SSF55469">
    <property type="entry name" value="FMN-dependent nitroreductase-like"/>
    <property type="match status" value="1"/>
</dbReference>
<dbReference type="InParanoid" id="A0A7G1G9V8"/>
<keyword evidence="5" id="KW-0560">Oxidoreductase</keyword>
<evidence type="ECO:0000256" key="3">
    <source>
        <dbReference type="ARBA" id="ARBA00022630"/>
    </source>
</evidence>
<organism evidence="7 8">
    <name type="scientific">Tepiditoga spiralis</name>
    <dbReference type="NCBI Taxonomy" id="2108365"/>
    <lineage>
        <taxon>Bacteria</taxon>
        <taxon>Thermotogati</taxon>
        <taxon>Thermotogota</taxon>
        <taxon>Thermotogae</taxon>
        <taxon>Petrotogales</taxon>
        <taxon>Petrotogaceae</taxon>
        <taxon>Tepiditoga</taxon>
    </lineage>
</organism>
<sequence>MWNNLYDVRNKFYSRKSIRNYLNFKLSQEMINILIDIGFSGPVSGGLKCVFIKEINNIEEKHICYKGTYYQKHVLEAPHIFLIGCDDSIIESKYSGEYVSTFSCQNSVVAAQNIIMAAHEIELGTCFIGSIRKNIIIKYLKLEKGYNPWCILCLGVGDNVGI</sequence>
<dbReference type="GO" id="GO:0016491">
    <property type="term" value="F:oxidoreductase activity"/>
    <property type="evidence" value="ECO:0007669"/>
    <property type="project" value="UniProtKB-KW"/>
</dbReference>